<feature type="region of interest" description="Disordered" evidence="1">
    <location>
        <begin position="21"/>
        <end position="42"/>
    </location>
</feature>
<dbReference type="EMBL" id="CZPZ01000035">
    <property type="protein sequence ID" value="CUS39719.1"/>
    <property type="molecule type" value="Genomic_DNA"/>
</dbReference>
<name>A0A0S4LQ92_9BACT</name>
<keyword evidence="3" id="KW-1185">Reference proteome</keyword>
<organism evidence="2 3">
    <name type="scientific">Candidatus Nitrospira nitrificans</name>
    <dbReference type="NCBI Taxonomy" id="1742973"/>
    <lineage>
        <taxon>Bacteria</taxon>
        <taxon>Pseudomonadati</taxon>
        <taxon>Nitrospirota</taxon>
        <taxon>Nitrospiria</taxon>
        <taxon>Nitrospirales</taxon>
        <taxon>Nitrospiraceae</taxon>
        <taxon>Nitrospira</taxon>
    </lineage>
</organism>
<dbReference type="AlphaFoldDB" id="A0A0S4LQ92"/>
<evidence type="ECO:0000313" key="2">
    <source>
        <dbReference type="EMBL" id="CUS39719.1"/>
    </source>
</evidence>
<proteinExistence type="predicted"/>
<sequence>MSTPDPAKAITVYAQPTHSVPPRHALFSNRPAHSPNESRGCPPAFAHLRRRMTSSASRLMLPALIAACIGQLLHERNQRLAGDVHHVLSKGTPYLQSSLLQAHSLLG</sequence>
<evidence type="ECO:0000313" key="3">
    <source>
        <dbReference type="Proteomes" id="UP000198736"/>
    </source>
</evidence>
<evidence type="ECO:0000256" key="1">
    <source>
        <dbReference type="SAM" id="MobiDB-lite"/>
    </source>
</evidence>
<reference evidence="3" key="1">
    <citation type="submission" date="2015-10" db="EMBL/GenBank/DDBJ databases">
        <authorList>
            <person name="Luecker S."/>
            <person name="Luecker S."/>
        </authorList>
    </citation>
    <scope>NUCLEOTIDE SEQUENCE [LARGE SCALE GENOMIC DNA]</scope>
</reference>
<dbReference type="Proteomes" id="UP000198736">
    <property type="component" value="Unassembled WGS sequence"/>
</dbReference>
<accession>A0A0S4LQ92</accession>
<protein>
    <submittedName>
        <fullName evidence="2">Uncharacterized protein</fullName>
    </submittedName>
</protein>
<gene>
    <name evidence="2" type="ORF">COMA2_80145</name>
</gene>